<dbReference type="Pfam" id="PF03641">
    <property type="entry name" value="Lysine_decarbox"/>
    <property type="match status" value="1"/>
</dbReference>
<protein>
    <recommendedName>
        <fullName evidence="3">Cytokinin riboside 5'-monophosphate phosphoribohydrolase</fullName>
        <ecNumber evidence="3">3.2.2.n1</ecNumber>
    </recommendedName>
</protein>
<dbReference type="InterPro" id="IPR031100">
    <property type="entry name" value="LOG_fam"/>
</dbReference>
<reference evidence="4 5" key="1">
    <citation type="submission" date="2020-08" db="EMBL/GenBank/DDBJ databases">
        <title>Genomic Encyclopedia of Type Strains, Phase III (KMG-III): the genomes of soil and plant-associated and newly described type strains.</title>
        <authorList>
            <person name="Whitman W."/>
        </authorList>
    </citation>
    <scope>NUCLEOTIDE SEQUENCE [LARGE SCALE GENOMIC DNA]</scope>
    <source>
        <strain evidence="4 5">CECT 8803</strain>
    </source>
</reference>
<dbReference type="InterPro" id="IPR005269">
    <property type="entry name" value="LOG"/>
</dbReference>
<keyword evidence="3" id="KW-0203">Cytokinin biosynthesis</keyword>
<proteinExistence type="inferred from homology"/>
<dbReference type="EMBL" id="JACHXA010000002">
    <property type="protein sequence ID" value="MBB3064659.1"/>
    <property type="molecule type" value="Genomic_DNA"/>
</dbReference>
<evidence type="ECO:0000313" key="4">
    <source>
        <dbReference type="EMBL" id="MBB3064659.1"/>
    </source>
</evidence>
<dbReference type="RefSeq" id="WP_221205724.1">
    <property type="nucleotide sequence ID" value="NZ_JACHXA010000002.1"/>
</dbReference>
<sequence length="217" mass="23900">MTSTLGTGYSDLKEKQKKEATNVMPKIRSLCAYCGASQRVDPLYLDIAKALGREAALRGIELIFGGGRVGMMGAVADGAIAEGGSVVGIIPEHLESVEVGHQGVTRLEVVPSMHVRKMRMFELSDAFCILPGGLGTLDETFEILTWRQLGLHDKPVVVLDTLNYWQPLKALIEHQVKVGFVKPEHAEMLTYVSDLETLFETLEAEPRSRIEGESERF</sequence>
<dbReference type="NCBIfam" id="TIGR00730">
    <property type="entry name" value="Rossman fold protein, TIGR00730 family"/>
    <property type="match status" value="1"/>
</dbReference>
<gene>
    <name evidence="4" type="ORF">FHR98_000931</name>
</gene>
<evidence type="ECO:0000256" key="2">
    <source>
        <dbReference type="ARBA" id="ARBA00006763"/>
    </source>
</evidence>
<accession>A0A839SRQ9</accession>
<keyword evidence="5" id="KW-1185">Reference proteome</keyword>
<dbReference type="Gene3D" id="3.40.50.450">
    <property type="match status" value="1"/>
</dbReference>
<keyword evidence="3" id="KW-0378">Hydrolase</keyword>
<comment type="similarity">
    <text evidence="2 3">Belongs to the LOG family.</text>
</comment>
<dbReference type="Proteomes" id="UP000581135">
    <property type="component" value="Unassembled WGS sequence"/>
</dbReference>
<dbReference type="GO" id="GO:0005829">
    <property type="term" value="C:cytosol"/>
    <property type="evidence" value="ECO:0007669"/>
    <property type="project" value="TreeGrafter"/>
</dbReference>
<comment type="caution">
    <text evidence="4">The sequence shown here is derived from an EMBL/GenBank/DDBJ whole genome shotgun (WGS) entry which is preliminary data.</text>
</comment>
<organism evidence="4 5">
    <name type="scientific">Limibacillus halophilus</name>
    <dbReference type="NCBI Taxonomy" id="1579333"/>
    <lineage>
        <taxon>Bacteria</taxon>
        <taxon>Pseudomonadati</taxon>
        <taxon>Pseudomonadota</taxon>
        <taxon>Alphaproteobacteria</taxon>
        <taxon>Rhodospirillales</taxon>
        <taxon>Rhodovibrionaceae</taxon>
        <taxon>Limibacillus</taxon>
    </lineage>
</organism>
<comment type="catalytic activity">
    <reaction evidence="1">
        <text>AMP + H2O = D-ribose 5-phosphate + adenine</text>
        <dbReference type="Rhea" id="RHEA:20129"/>
        <dbReference type="ChEBI" id="CHEBI:15377"/>
        <dbReference type="ChEBI" id="CHEBI:16708"/>
        <dbReference type="ChEBI" id="CHEBI:78346"/>
        <dbReference type="ChEBI" id="CHEBI:456215"/>
        <dbReference type="EC" id="3.2.2.4"/>
    </reaction>
</comment>
<evidence type="ECO:0000256" key="3">
    <source>
        <dbReference type="RuleBase" id="RU363015"/>
    </source>
</evidence>
<evidence type="ECO:0000313" key="5">
    <source>
        <dbReference type="Proteomes" id="UP000581135"/>
    </source>
</evidence>
<dbReference type="GO" id="GO:0009691">
    <property type="term" value="P:cytokinin biosynthetic process"/>
    <property type="evidence" value="ECO:0007669"/>
    <property type="project" value="UniProtKB-UniRule"/>
</dbReference>
<evidence type="ECO:0000256" key="1">
    <source>
        <dbReference type="ARBA" id="ARBA00000274"/>
    </source>
</evidence>
<dbReference type="SUPFAM" id="SSF102405">
    <property type="entry name" value="MCP/YpsA-like"/>
    <property type="match status" value="1"/>
</dbReference>
<dbReference type="GO" id="GO:0008714">
    <property type="term" value="F:AMP nucleosidase activity"/>
    <property type="evidence" value="ECO:0007669"/>
    <property type="project" value="UniProtKB-EC"/>
</dbReference>
<dbReference type="EC" id="3.2.2.n1" evidence="3"/>
<dbReference type="AlphaFoldDB" id="A0A839SRQ9"/>
<name>A0A839SRQ9_9PROT</name>
<dbReference type="PANTHER" id="PTHR31223">
    <property type="entry name" value="LOG FAMILY PROTEIN YJL055W"/>
    <property type="match status" value="1"/>
</dbReference>
<dbReference type="PANTHER" id="PTHR31223:SF70">
    <property type="entry name" value="LOG FAMILY PROTEIN YJL055W"/>
    <property type="match status" value="1"/>
</dbReference>